<evidence type="ECO:0000256" key="1">
    <source>
        <dbReference type="ARBA" id="ARBA00001946"/>
    </source>
</evidence>
<dbReference type="InterPro" id="IPR033749">
    <property type="entry name" value="Polyprenyl_synt_CS"/>
</dbReference>
<dbReference type="PANTHER" id="PTHR43281:SF1">
    <property type="entry name" value="FARNESYL DIPHOSPHATE SYNTHASE"/>
    <property type="match status" value="1"/>
</dbReference>
<dbReference type="OrthoDB" id="9805316at2"/>
<dbReference type="NCBIfam" id="NF045485">
    <property type="entry name" value="FPPsyn"/>
    <property type="match status" value="1"/>
</dbReference>
<dbReference type="CDD" id="cd00685">
    <property type="entry name" value="Trans_IPPS_HT"/>
    <property type="match status" value="1"/>
</dbReference>
<protein>
    <submittedName>
        <fullName evidence="8">Geranylgeranyl diphosphate synthase type II</fullName>
    </submittedName>
</protein>
<dbReference type="SUPFAM" id="SSF48576">
    <property type="entry name" value="Terpenoid synthases"/>
    <property type="match status" value="1"/>
</dbReference>
<dbReference type="Pfam" id="PF00348">
    <property type="entry name" value="polyprenyl_synt"/>
    <property type="match status" value="1"/>
</dbReference>
<dbReference type="GO" id="GO:0004659">
    <property type="term" value="F:prenyltransferase activity"/>
    <property type="evidence" value="ECO:0007669"/>
    <property type="project" value="InterPro"/>
</dbReference>
<dbReference type="RefSeq" id="WP_133796804.1">
    <property type="nucleotide sequence ID" value="NZ_SOCA01000009.1"/>
</dbReference>
<evidence type="ECO:0000256" key="2">
    <source>
        <dbReference type="ARBA" id="ARBA00006706"/>
    </source>
</evidence>
<dbReference type="GO" id="GO:0016114">
    <property type="term" value="P:terpenoid biosynthetic process"/>
    <property type="evidence" value="ECO:0007669"/>
    <property type="project" value="UniProtKB-ARBA"/>
</dbReference>
<evidence type="ECO:0000313" key="9">
    <source>
        <dbReference type="Proteomes" id="UP000295662"/>
    </source>
</evidence>
<dbReference type="GO" id="GO:0046872">
    <property type="term" value="F:metal ion binding"/>
    <property type="evidence" value="ECO:0007669"/>
    <property type="project" value="UniProtKB-KW"/>
</dbReference>
<name>A0A4R7RM83_9BACT</name>
<keyword evidence="4" id="KW-0479">Metal-binding</keyword>
<dbReference type="Proteomes" id="UP000295662">
    <property type="component" value="Unassembled WGS sequence"/>
</dbReference>
<dbReference type="GO" id="GO:0005737">
    <property type="term" value="C:cytoplasm"/>
    <property type="evidence" value="ECO:0007669"/>
    <property type="project" value="UniProtKB-ARBA"/>
</dbReference>
<dbReference type="SFLD" id="SFLDS00005">
    <property type="entry name" value="Isoprenoid_Synthase_Type_I"/>
    <property type="match status" value="1"/>
</dbReference>
<evidence type="ECO:0000256" key="7">
    <source>
        <dbReference type="RuleBase" id="RU004466"/>
    </source>
</evidence>
<dbReference type="PROSITE" id="PS00723">
    <property type="entry name" value="POLYPRENYL_SYNTHASE_1"/>
    <property type="match status" value="1"/>
</dbReference>
<accession>A0A4R7RM83</accession>
<reference evidence="8 9" key="1">
    <citation type="submission" date="2019-03" db="EMBL/GenBank/DDBJ databases">
        <title>Genomic Encyclopedia of Archaeal and Bacterial Type Strains, Phase II (KMG-II): from individual species to whole genera.</title>
        <authorList>
            <person name="Goeker M."/>
        </authorList>
    </citation>
    <scope>NUCLEOTIDE SEQUENCE [LARGE SCALE GENOMIC DNA]</scope>
    <source>
        <strain evidence="8 9">ATCC 25309</strain>
    </source>
</reference>
<dbReference type="FunFam" id="1.10.600.10:FF:000001">
    <property type="entry name" value="Geranylgeranyl diphosphate synthase"/>
    <property type="match status" value="1"/>
</dbReference>
<keyword evidence="9" id="KW-1185">Reference proteome</keyword>
<sequence length="294" mass="31221">MSALKSYLTDRCAFVDGVLDRLIPSAETAPPTIHKAMRHSVFAGGKRLRPILCLAAAEASGGSKESASFAAAAVECLHTYSLIHDDLPSMDNDDFRRGVPTCHKVYGDGVAILAGDALQALAFELVVKTPVTVRYGAGALVTELARTAGSLHLVGGQVADLEGEGQKLPLEALRFIHENKTAALLTTSLKLGGMSADCQPEELQGLQDFGMATGLAFQIIDDILDVTQTSEKLGKSAGKDLASEKSTYPALIGLDASRDEAHRLTQVAHDALSVFGNRGGRLRELADYLLARDY</sequence>
<dbReference type="PANTHER" id="PTHR43281">
    <property type="entry name" value="FARNESYL DIPHOSPHATE SYNTHASE"/>
    <property type="match status" value="1"/>
</dbReference>
<dbReference type="EMBL" id="SOCA01000009">
    <property type="protein sequence ID" value="TDU66059.1"/>
    <property type="molecule type" value="Genomic_DNA"/>
</dbReference>
<evidence type="ECO:0000256" key="3">
    <source>
        <dbReference type="ARBA" id="ARBA00022679"/>
    </source>
</evidence>
<dbReference type="InterPro" id="IPR053378">
    <property type="entry name" value="Prenyl_diphosphate_synthase"/>
</dbReference>
<comment type="similarity">
    <text evidence="2 7">Belongs to the FPP/GGPP synthase family.</text>
</comment>
<proteinExistence type="inferred from homology"/>
<dbReference type="InterPro" id="IPR000092">
    <property type="entry name" value="Polyprenyl_synt"/>
</dbReference>
<dbReference type="Gene3D" id="1.10.600.10">
    <property type="entry name" value="Farnesyl Diphosphate Synthase"/>
    <property type="match status" value="1"/>
</dbReference>
<evidence type="ECO:0000256" key="5">
    <source>
        <dbReference type="ARBA" id="ARBA00022842"/>
    </source>
</evidence>
<evidence type="ECO:0000313" key="8">
    <source>
        <dbReference type="EMBL" id="TDU66059.1"/>
    </source>
</evidence>
<dbReference type="SFLD" id="SFLDG01017">
    <property type="entry name" value="Polyprenyl_Transferase_Like"/>
    <property type="match status" value="1"/>
</dbReference>
<dbReference type="AlphaFoldDB" id="A0A4R7RM83"/>
<comment type="cofactor">
    <cofactor evidence="1">
        <name>Mg(2+)</name>
        <dbReference type="ChEBI" id="CHEBI:18420"/>
    </cofactor>
</comment>
<dbReference type="InterPro" id="IPR008949">
    <property type="entry name" value="Isoprenoid_synthase_dom_sf"/>
</dbReference>
<evidence type="ECO:0000256" key="6">
    <source>
        <dbReference type="ARBA" id="ARBA00023229"/>
    </source>
</evidence>
<evidence type="ECO:0000256" key="4">
    <source>
        <dbReference type="ARBA" id="ARBA00022723"/>
    </source>
</evidence>
<gene>
    <name evidence="8" type="ORF">EI77_03796</name>
</gene>
<comment type="caution">
    <text evidence="8">The sequence shown here is derived from an EMBL/GenBank/DDBJ whole genome shotgun (WGS) entry which is preliminary data.</text>
</comment>
<organism evidence="8 9">
    <name type="scientific">Prosthecobacter fusiformis</name>
    <dbReference type="NCBI Taxonomy" id="48464"/>
    <lineage>
        <taxon>Bacteria</taxon>
        <taxon>Pseudomonadati</taxon>
        <taxon>Verrucomicrobiota</taxon>
        <taxon>Verrucomicrobiia</taxon>
        <taxon>Verrucomicrobiales</taxon>
        <taxon>Verrucomicrobiaceae</taxon>
        <taxon>Prosthecobacter</taxon>
    </lineage>
</organism>
<keyword evidence="5" id="KW-0460">Magnesium</keyword>
<keyword evidence="3 7" id="KW-0808">Transferase</keyword>
<keyword evidence="6" id="KW-0414">Isoprene biosynthesis</keyword>